<dbReference type="PANTHER" id="PTHR18895">
    <property type="entry name" value="HEMK METHYLTRANSFERASE"/>
    <property type="match status" value="1"/>
</dbReference>
<comment type="similarity">
    <text evidence="5">Belongs to the protein N5-glutamine methyltransferase family. PrmC subfamily.</text>
</comment>
<dbReference type="HAMAP" id="MF_02126">
    <property type="entry name" value="RF_methyltr_PrmC"/>
    <property type="match status" value="1"/>
</dbReference>
<sequence length="295" mass="30676">MSDCSDPAGTVGAFLCRAGQHLRAAAIENPRLEARLMLGAAMGQEPSDLLGKARMPVPPDAATGFAAMLRRRLAREPLALILGHQGFWTLDLEVSRVTLVPRADSEALVEAALAVSRPESGRVLDLGTGTGCLLLAVLSEWPGAFGVGVDLSEEAAHLARRNARRNGLQDRSAFLAGHWADALDASFDLVLSNPPYIETGAIAGLMPEVRSFEPGRALDGGADGLDAYRHLAQVLPRLLKPGGHAVLELGIGQAAAVSALAGAEGLVVQGCHADLGGVERALLVKKPFGASALRG</sequence>
<keyword evidence="1 5" id="KW-0489">Methyltransferase</keyword>
<evidence type="ECO:0000259" key="6">
    <source>
        <dbReference type="Pfam" id="PF05175"/>
    </source>
</evidence>
<dbReference type="InterPro" id="IPR050320">
    <property type="entry name" value="N5-glutamine_MTase"/>
</dbReference>
<feature type="domain" description="Release factor glutamine methyltransferase N-terminal" evidence="7">
    <location>
        <begin position="17"/>
        <end position="83"/>
    </location>
</feature>
<dbReference type="EC" id="2.1.1.297" evidence="5"/>
<dbReference type="EMBL" id="VUKA01000023">
    <property type="protein sequence ID" value="KAA2211508.1"/>
    <property type="molecule type" value="Genomic_DNA"/>
</dbReference>
<dbReference type="PANTHER" id="PTHR18895:SF74">
    <property type="entry name" value="MTRF1L RELEASE FACTOR GLUTAMINE METHYLTRANSFERASE"/>
    <property type="match status" value="1"/>
</dbReference>
<dbReference type="InterPro" id="IPR019874">
    <property type="entry name" value="RF_methyltr_PrmC"/>
</dbReference>
<dbReference type="InterPro" id="IPR004556">
    <property type="entry name" value="HemK-like"/>
</dbReference>
<dbReference type="InterPro" id="IPR029063">
    <property type="entry name" value="SAM-dependent_MTases_sf"/>
</dbReference>
<feature type="binding site" evidence="5">
    <location>
        <position position="179"/>
    </location>
    <ligand>
        <name>S-adenosyl-L-methionine</name>
        <dbReference type="ChEBI" id="CHEBI:59789"/>
    </ligand>
</feature>
<evidence type="ECO:0000313" key="8">
    <source>
        <dbReference type="EMBL" id="KAA2211508.1"/>
    </source>
</evidence>
<comment type="catalytic activity">
    <reaction evidence="4 5">
        <text>L-glutaminyl-[peptide chain release factor] + S-adenosyl-L-methionine = N(5)-methyl-L-glutaminyl-[peptide chain release factor] + S-adenosyl-L-homocysteine + H(+)</text>
        <dbReference type="Rhea" id="RHEA:42896"/>
        <dbReference type="Rhea" id="RHEA-COMP:10271"/>
        <dbReference type="Rhea" id="RHEA-COMP:10272"/>
        <dbReference type="ChEBI" id="CHEBI:15378"/>
        <dbReference type="ChEBI" id="CHEBI:30011"/>
        <dbReference type="ChEBI" id="CHEBI:57856"/>
        <dbReference type="ChEBI" id="CHEBI:59789"/>
        <dbReference type="ChEBI" id="CHEBI:61891"/>
        <dbReference type="EC" id="2.1.1.297"/>
    </reaction>
</comment>
<keyword evidence="2 5" id="KW-0808">Transferase</keyword>
<dbReference type="Pfam" id="PF05175">
    <property type="entry name" value="MTS"/>
    <property type="match status" value="1"/>
</dbReference>
<gene>
    <name evidence="5 8" type="primary">prmC</name>
    <name evidence="8" type="ORF">F0Q34_19615</name>
</gene>
<dbReference type="PROSITE" id="PS00092">
    <property type="entry name" value="N6_MTASE"/>
    <property type="match status" value="1"/>
</dbReference>
<feature type="domain" description="Methyltransferase small" evidence="6">
    <location>
        <begin position="116"/>
        <end position="200"/>
    </location>
</feature>
<evidence type="ECO:0000256" key="4">
    <source>
        <dbReference type="ARBA" id="ARBA00048391"/>
    </source>
</evidence>
<reference evidence="8 9" key="1">
    <citation type="journal article" date="2015" name="Int. J. Syst. Evol. Microbiol.">
        <title>Roseomonas oryzae sp. nov., isolated from paddy rhizosphere soil.</title>
        <authorList>
            <person name="Ramaprasad E.V."/>
            <person name="Sasikala Ch."/>
            <person name="Ramana Ch.V."/>
        </authorList>
    </citation>
    <scope>NUCLEOTIDE SEQUENCE [LARGE SCALE GENOMIC DNA]</scope>
    <source>
        <strain evidence="8 9">KCTC 42542</strain>
    </source>
</reference>
<keyword evidence="9" id="KW-1185">Reference proteome</keyword>
<feature type="binding site" evidence="5">
    <location>
        <position position="150"/>
    </location>
    <ligand>
        <name>S-adenosyl-L-methionine</name>
        <dbReference type="ChEBI" id="CHEBI:59789"/>
    </ligand>
</feature>
<accession>A0A5B2TCD5</accession>
<evidence type="ECO:0000256" key="3">
    <source>
        <dbReference type="ARBA" id="ARBA00022691"/>
    </source>
</evidence>
<dbReference type="NCBIfam" id="TIGR00536">
    <property type="entry name" value="hemK_fam"/>
    <property type="match status" value="1"/>
</dbReference>
<proteinExistence type="inferred from homology"/>
<dbReference type="InterPro" id="IPR007848">
    <property type="entry name" value="Small_mtfrase_dom"/>
</dbReference>
<dbReference type="RefSeq" id="WP_149814021.1">
    <property type="nucleotide sequence ID" value="NZ_VUKA01000023.1"/>
</dbReference>
<dbReference type="GO" id="GO:0102559">
    <property type="term" value="F:peptide chain release factor N(5)-glutamine methyltransferase activity"/>
    <property type="evidence" value="ECO:0007669"/>
    <property type="project" value="UniProtKB-EC"/>
</dbReference>
<dbReference type="InterPro" id="IPR002052">
    <property type="entry name" value="DNA_methylase_N6_adenine_CS"/>
</dbReference>
<evidence type="ECO:0000256" key="1">
    <source>
        <dbReference type="ARBA" id="ARBA00022603"/>
    </source>
</evidence>
<evidence type="ECO:0000259" key="7">
    <source>
        <dbReference type="Pfam" id="PF17827"/>
    </source>
</evidence>
<dbReference type="Pfam" id="PF17827">
    <property type="entry name" value="PrmC_N"/>
    <property type="match status" value="1"/>
</dbReference>
<dbReference type="SUPFAM" id="SSF53335">
    <property type="entry name" value="S-adenosyl-L-methionine-dependent methyltransferases"/>
    <property type="match status" value="1"/>
</dbReference>
<dbReference type="Proteomes" id="UP000322110">
    <property type="component" value="Unassembled WGS sequence"/>
</dbReference>
<dbReference type="CDD" id="cd02440">
    <property type="entry name" value="AdoMet_MTases"/>
    <property type="match status" value="1"/>
</dbReference>
<dbReference type="Gene3D" id="1.10.8.10">
    <property type="entry name" value="DNA helicase RuvA subunit, C-terminal domain"/>
    <property type="match status" value="1"/>
</dbReference>
<protein>
    <recommendedName>
        <fullName evidence="5">Release factor glutamine methyltransferase</fullName>
        <shortName evidence="5">RF MTase</shortName>
        <ecNumber evidence="5">2.1.1.297</ecNumber>
    </recommendedName>
    <alternativeName>
        <fullName evidence="5">N5-glutamine methyltransferase PrmC</fullName>
    </alternativeName>
    <alternativeName>
        <fullName evidence="5">Protein-(glutamine-N5) MTase PrmC</fullName>
    </alternativeName>
    <alternativeName>
        <fullName evidence="5">Protein-glutamine N-methyltransferase PrmC</fullName>
    </alternativeName>
</protein>
<dbReference type="Gene3D" id="3.40.50.150">
    <property type="entry name" value="Vaccinia Virus protein VP39"/>
    <property type="match status" value="1"/>
</dbReference>
<evidence type="ECO:0000256" key="2">
    <source>
        <dbReference type="ARBA" id="ARBA00022679"/>
    </source>
</evidence>
<organism evidence="8 9">
    <name type="scientific">Teichococcus oryzae</name>
    <dbReference type="NCBI Taxonomy" id="1608942"/>
    <lineage>
        <taxon>Bacteria</taxon>
        <taxon>Pseudomonadati</taxon>
        <taxon>Pseudomonadota</taxon>
        <taxon>Alphaproteobacteria</taxon>
        <taxon>Acetobacterales</taxon>
        <taxon>Roseomonadaceae</taxon>
        <taxon>Roseomonas</taxon>
    </lineage>
</organism>
<comment type="function">
    <text evidence="5">Methylates the class 1 translation termination release factors RF1/PrfA and RF2/PrfB on the glutamine residue of the universally conserved GGQ motif.</text>
</comment>
<feature type="binding site" evidence="5">
    <location>
        <position position="193"/>
    </location>
    <ligand>
        <name>S-adenosyl-L-methionine</name>
        <dbReference type="ChEBI" id="CHEBI:59789"/>
    </ligand>
</feature>
<dbReference type="GO" id="GO:0032259">
    <property type="term" value="P:methylation"/>
    <property type="evidence" value="ECO:0007669"/>
    <property type="project" value="UniProtKB-KW"/>
</dbReference>
<dbReference type="AlphaFoldDB" id="A0A5B2TCD5"/>
<evidence type="ECO:0000313" key="9">
    <source>
        <dbReference type="Proteomes" id="UP000322110"/>
    </source>
</evidence>
<feature type="binding site" evidence="5">
    <location>
        <begin position="127"/>
        <end position="131"/>
    </location>
    <ligand>
        <name>S-adenosyl-L-methionine</name>
        <dbReference type="ChEBI" id="CHEBI:59789"/>
    </ligand>
</feature>
<dbReference type="InterPro" id="IPR040758">
    <property type="entry name" value="PrmC_N"/>
</dbReference>
<dbReference type="GO" id="GO:0003676">
    <property type="term" value="F:nucleic acid binding"/>
    <property type="evidence" value="ECO:0007669"/>
    <property type="project" value="InterPro"/>
</dbReference>
<dbReference type="OrthoDB" id="9800643at2"/>
<comment type="caution">
    <text evidence="8">The sequence shown here is derived from an EMBL/GenBank/DDBJ whole genome shotgun (WGS) entry which is preliminary data.</text>
</comment>
<dbReference type="NCBIfam" id="TIGR03534">
    <property type="entry name" value="RF_mod_PrmC"/>
    <property type="match status" value="1"/>
</dbReference>
<name>A0A5B2TCD5_9PROT</name>
<feature type="binding site" evidence="5">
    <location>
        <begin position="193"/>
        <end position="196"/>
    </location>
    <ligand>
        <name>substrate</name>
    </ligand>
</feature>
<evidence type="ECO:0000256" key="5">
    <source>
        <dbReference type="HAMAP-Rule" id="MF_02126"/>
    </source>
</evidence>
<keyword evidence="3 5" id="KW-0949">S-adenosyl-L-methionine</keyword>